<evidence type="ECO:0000313" key="1">
    <source>
        <dbReference type="EMBL" id="MPN54915.1"/>
    </source>
</evidence>
<organism evidence="1">
    <name type="scientific">bioreactor metagenome</name>
    <dbReference type="NCBI Taxonomy" id="1076179"/>
    <lineage>
        <taxon>unclassified sequences</taxon>
        <taxon>metagenomes</taxon>
        <taxon>ecological metagenomes</taxon>
    </lineage>
</organism>
<evidence type="ECO:0008006" key="2">
    <source>
        <dbReference type="Google" id="ProtNLM"/>
    </source>
</evidence>
<gene>
    <name evidence="1" type="ORF">SDC9_202594</name>
</gene>
<sequence length="39" mass="4467">MLLATALLLPIVIAYTIWVYRVLKGKTTLQEMDENPNAY</sequence>
<dbReference type="AlphaFoldDB" id="A0A645IU14"/>
<proteinExistence type="predicted"/>
<name>A0A645IU14_9ZZZZ</name>
<reference evidence="1" key="1">
    <citation type="submission" date="2019-08" db="EMBL/GenBank/DDBJ databases">
        <authorList>
            <person name="Kucharzyk K."/>
            <person name="Murdoch R.W."/>
            <person name="Higgins S."/>
            <person name="Loffler F."/>
        </authorList>
    </citation>
    <scope>NUCLEOTIDE SEQUENCE</scope>
</reference>
<protein>
    <recommendedName>
        <fullName evidence="2">Cytochrome bd-I ubiquinol oxidase subunit 2</fullName>
    </recommendedName>
</protein>
<dbReference type="EMBL" id="VSSQ01123611">
    <property type="protein sequence ID" value="MPN54915.1"/>
    <property type="molecule type" value="Genomic_DNA"/>
</dbReference>
<comment type="caution">
    <text evidence="1">The sequence shown here is derived from an EMBL/GenBank/DDBJ whole genome shotgun (WGS) entry which is preliminary data.</text>
</comment>
<accession>A0A645IU14</accession>